<comment type="caution">
    <text evidence="1">The sequence shown here is derived from an EMBL/GenBank/DDBJ whole genome shotgun (WGS) entry which is preliminary data.</text>
</comment>
<accession>A0A3M7PQX8</accession>
<evidence type="ECO:0000313" key="2">
    <source>
        <dbReference type="Proteomes" id="UP000276133"/>
    </source>
</evidence>
<dbReference type="Proteomes" id="UP000276133">
    <property type="component" value="Unassembled WGS sequence"/>
</dbReference>
<evidence type="ECO:0000313" key="1">
    <source>
        <dbReference type="EMBL" id="RNA01557.1"/>
    </source>
</evidence>
<organism evidence="1 2">
    <name type="scientific">Brachionus plicatilis</name>
    <name type="common">Marine rotifer</name>
    <name type="synonym">Brachionus muelleri</name>
    <dbReference type="NCBI Taxonomy" id="10195"/>
    <lineage>
        <taxon>Eukaryota</taxon>
        <taxon>Metazoa</taxon>
        <taxon>Spiralia</taxon>
        <taxon>Gnathifera</taxon>
        <taxon>Rotifera</taxon>
        <taxon>Eurotatoria</taxon>
        <taxon>Monogononta</taxon>
        <taxon>Pseudotrocha</taxon>
        <taxon>Ploima</taxon>
        <taxon>Brachionidae</taxon>
        <taxon>Brachionus</taxon>
    </lineage>
</organism>
<name>A0A3M7PQX8_BRAPC</name>
<protein>
    <submittedName>
        <fullName evidence="1">Uncharacterized protein</fullName>
    </submittedName>
</protein>
<dbReference type="EMBL" id="REGN01009273">
    <property type="protein sequence ID" value="RNA01557.1"/>
    <property type="molecule type" value="Genomic_DNA"/>
</dbReference>
<sequence>MDNNRIVNRCLVRSKNVVKIVMILMYKWEDWMISEMNTVDRIIYRAWNDSLLCKVRQKIGFCHLSNHNLRKDHLIICIIGQHCEVSFKKFSSKS</sequence>
<reference evidence="1 2" key="1">
    <citation type="journal article" date="2018" name="Sci. Rep.">
        <title>Genomic signatures of local adaptation to the degree of environmental predictability in rotifers.</title>
        <authorList>
            <person name="Franch-Gras L."/>
            <person name="Hahn C."/>
            <person name="Garcia-Roger E.M."/>
            <person name="Carmona M.J."/>
            <person name="Serra M."/>
            <person name="Gomez A."/>
        </authorList>
    </citation>
    <scope>NUCLEOTIDE SEQUENCE [LARGE SCALE GENOMIC DNA]</scope>
    <source>
        <strain evidence="1">HYR1</strain>
    </source>
</reference>
<keyword evidence="2" id="KW-1185">Reference proteome</keyword>
<dbReference type="AlphaFoldDB" id="A0A3M7PQX8"/>
<gene>
    <name evidence="1" type="ORF">BpHYR1_017768</name>
</gene>
<proteinExistence type="predicted"/>